<proteinExistence type="predicted"/>
<evidence type="ECO:0000313" key="5">
    <source>
        <dbReference type="EMBL" id="GAA3284868.1"/>
    </source>
</evidence>
<dbReference type="Proteomes" id="UP001501736">
    <property type="component" value="Unassembled WGS sequence"/>
</dbReference>
<dbReference type="InterPro" id="IPR015797">
    <property type="entry name" value="NUDIX_hydrolase-like_dom_sf"/>
</dbReference>
<evidence type="ECO:0000259" key="4">
    <source>
        <dbReference type="PROSITE" id="PS51462"/>
    </source>
</evidence>
<dbReference type="EMBL" id="BAAAYG010000005">
    <property type="protein sequence ID" value="GAA3284868.1"/>
    <property type="molecule type" value="Genomic_DNA"/>
</dbReference>
<dbReference type="RefSeq" id="WP_344720077.1">
    <property type="nucleotide sequence ID" value="NZ_BAAAYG010000005.1"/>
</dbReference>
<feature type="domain" description="Nudix hydrolase" evidence="4">
    <location>
        <begin position="19"/>
        <end position="156"/>
    </location>
</feature>
<evidence type="ECO:0000313" key="6">
    <source>
        <dbReference type="Proteomes" id="UP001501736"/>
    </source>
</evidence>
<comment type="caution">
    <text evidence="5">The sequence shown here is derived from an EMBL/GenBank/DDBJ whole genome shotgun (WGS) entry which is preliminary data.</text>
</comment>
<comment type="cofactor">
    <cofactor evidence="1">
        <name>Mg(2+)</name>
        <dbReference type="ChEBI" id="CHEBI:18420"/>
    </cofactor>
</comment>
<reference evidence="6" key="1">
    <citation type="journal article" date="2019" name="Int. J. Syst. Evol. Microbiol.">
        <title>The Global Catalogue of Microorganisms (GCM) 10K type strain sequencing project: providing services to taxonomists for standard genome sequencing and annotation.</title>
        <authorList>
            <consortium name="The Broad Institute Genomics Platform"/>
            <consortium name="The Broad Institute Genome Sequencing Center for Infectious Disease"/>
            <person name="Wu L."/>
            <person name="Ma J."/>
        </authorList>
    </citation>
    <scope>NUCLEOTIDE SEQUENCE [LARGE SCALE GENOMIC DNA]</scope>
    <source>
        <strain evidence="6">JCM 11483</strain>
    </source>
</reference>
<dbReference type="Pfam" id="PF00293">
    <property type="entry name" value="NUDIX"/>
    <property type="match status" value="1"/>
</dbReference>
<dbReference type="Gene3D" id="3.90.79.10">
    <property type="entry name" value="Nucleoside Triphosphate Pyrophosphohydrolase"/>
    <property type="match status" value="1"/>
</dbReference>
<dbReference type="SUPFAM" id="SSF55811">
    <property type="entry name" value="Nudix"/>
    <property type="match status" value="1"/>
</dbReference>
<name>A0ABP6RJS8_9MICC</name>
<dbReference type="PANTHER" id="PTHR43046:SF16">
    <property type="entry name" value="ADP-RIBOSE PYROPHOSPHATASE YJHB-RELATED"/>
    <property type="match status" value="1"/>
</dbReference>
<evidence type="ECO:0000256" key="3">
    <source>
        <dbReference type="SAM" id="MobiDB-lite"/>
    </source>
</evidence>
<gene>
    <name evidence="5" type="ORF">GCM10020260_16300</name>
</gene>
<keyword evidence="2" id="KW-0378">Hydrolase</keyword>
<evidence type="ECO:0000256" key="2">
    <source>
        <dbReference type="ARBA" id="ARBA00022801"/>
    </source>
</evidence>
<protein>
    <submittedName>
        <fullName evidence="5">NUDIX domain-containing protein</fullName>
    </submittedName>
</protein>
<keyword evidence="6" id="KW-1185">Reference proteome</keyword>
<dbReference type="CDD" id="cd18879">
    <property type="entry name" value="NUDIX_Hydrolase"/>
    <property type="match status" value="1"/>
</dbReference>
<feature type="region of interest" description="Disordered" evidence="3">
    <location>
        <begin position="161"/>
        <end position="182"/>
    </location>
</feature>
<dbReference type="PANTHER" id="PTHR43046">
    <property type="entry name" value="GDP-MANNOSE MANNOSYL HYDROLASE"/>
    <property type="match status" value="1"/>
</dbReference>
<sequence>MPTPDFIRDLRRHVGTAELWIPAVRAVVVRRRADGRVLPSPEVLLVRRSDDGAWTVTAGILEPGEDPADGAIREVQEETALTACPVRVAGVFAHGPVEYTNGDRCRYLDTVFEMETLDGEPRVNDDESIDVGWFPVTALPESLAEDQRMVIGWALDAGAPAQFTEPGTSHTEAAGEPAAQHD</sequence>
<dbReference type="PROSITE" id="PS51462">
    <property type="entry name" value="NUDIX"/>
    <property type="match status" value="1"/>
</dbReference>
<evidence type="ECO:0000256" key="1">
    <source>
        <dbReference type="ARBA" id="ARBA00001946"/>
    </source>
</evidence>
<organism evidence="5 6">
    <name type="scientific">Nesterenkonia halobia</name>
    <dbReference type="NCBI Taxonomy" id="37922"/>
    <lineage>
        <taxon>Bacteria</taxon>
        <taxon>Bacillati</taxon>
        <taxon>Actinomycetota</taxon>
        <taxon>Actinomycetes</taxon>
        <taxon>Micrococcales</taxon>
        <taxon>Micrococcaceae</taxon>
        <taxon>Nesterenkonia</taxon>
    </lineage>
</organism>
<dbReference type="InterPro" id="IPR000086">
    <property type="entry name" value="NUDIX_hydrolase_dom"/>
</dbReference>
<accession>A0ABP6RJS8</accession>